<reference evidence="1 2" key="1">
    <citation type="journal article" date="2013" name="J. Biotechnol.">
        <title>Genome sequence of Corynebacterium pseudotuberculosis biovar equi strain 258 and prediction of antigenic targets to improve biotechnological vaccine production.</title>
        <authorList>
            <person name="Soares S.C."/>
            <person name="Trost E."/>
            <person name="Ramos R.T."/>
            <person name="Carneiro A.R."/>
            <person name="Santos A.R."/>
            <person name="Pinto A.C."/>
            <person name="Barbosa E."/>
            <person name="Aburjaile F."/>
            <person name="Ali A."/>
            <person name="Diniz C.A."/>
            <person name="Hassan S.S."/>
            <person name="Fiaux K."/>
            <person name="Guimaraes L.C."/>
            <person name="Bakhtiar S.M."/>
            <person name="Pereira U."/>
            <person name="Almeida S.S."/>
            <person name="Abreu V.A."/>
            <person name="Rocha F.S."/>
            <person name="Dorella F.A."/>
            <person name="Miyoshi A."/>
            <person name="Silva A."/>
            <person name="Azevedo V."/>
            <person name="Tauch A."/>
        </authorList>
    </citation>
    <scope>NUCLEOTIDE SEQUENCE [LARGE SCALE GENOMIC DNA]</scope>
    <source>
        <strain evidence="1 2">258</strain>
    </source>
</reference>
<dbReference type="AlphaFoldDB" id="A0AAX1FKY7"/>
<dbReference type="KEGG" id="coe:CP258_08570"/>
<protein>
    <submittedName>
        <fullName evidence="1">Uncharacterized protein</fullName>
    </submittedName>
</protein>
<gene>
    <name evidence="1" type="ORF">CP258_08570</name>
</gene>
<dbReference type="Proteomes" id="UP000006465">
    <property type="component" value="Chromosome"/>
</dbReference>
<dbReference type="EMBL" id="CP003540">
    <property type="protein sequence ID" value="QGW56967.1"/>
    <property type="molecule type" value="Genomic_DNA"/>
</dbReference>
<dbReference type="RefSeq" id="WP_155719860.1">
    <property type="nucleotide sequence ID" value="NC_017945.3"/>
</dbReference>
<sequence>MPGLDFFCVPEGESGAEVCYVAWCASVGYVGAPCSFADVAVVGTVFDTPEFASGVFVGDGGVHWWLLLEMMAARVSRVSASIVQAAIVIVVVGRKSR</sequence>
<evidence type="ECO:0000313" key="1">
    <source>
        <dbReference type="EMBL" id="QGW56967.1"/>
    </source>
</evidence>
<proteinExistence type="predicted"/>
<accession>A0AAX1FKY7</accession>
<name>A0AAX1FKY7_CORPS</name>
<evidence type="ECO:0000313" key="2">
    <source>
        <dbReference type="Proteomes" id="UP000006465"/>
    </source>
</evidence>
<organism evidence="1 2">
    <name type="scientific">Corynebacterium pseudotuberculosis 258</name>
    <dbReference type="NCBI Taxonomy" id="1168865"/>
    <lineage>
        <taxon>Bacteria</taxon>
        <taxon>Bacillati</taxon>
        <taxon>Actinomycetota</taxon>
        <taxon>Actinomycetes</taxon>
        <taxon>Mycobacteriales</taxon>
        <taxon>Corynebacteriaceae</taxon>
        <taxon>Corynebacterium</taxon>
    </lineage>
</organism>